<dbReference type="AlphaFoldDB" id="A0A0F9JUJ1"/>
<comment type="caution">
    <text evidence="1">The sequence shown here is derived from an EMBL/GenBank/DDBJ whole genome shotgun (WGS) entry which is preliminary data.</text>
</comment>
<evidence type="ECO:0000313" key="1">
    <source>
        <dbReference type="EMBL" id="KKM66156.1"/>
    </source>
</evidence>
<reference evidence="1" key="1">
    <citation type="journal article" date="2015" name="Nature">
        <title>Complex archaea that bridge the gap between prokaryotes and eukaryotes.</title>
        <authorList>
            <person name="Spang A."/>
            <person name="Saw J.H."/>
            <person name="Jorgensen S.L."/>
            <person name="Zaremba-Niedzwiedzka K."/>
            <person name="Martijn J."/>
            <person name="Lind A.E."/>
            <person name="van Eijk R."/>
            <person name="Schleper C."/>
            <person name="Guy L."/>
            <person name="Ettema T.J."/>
        </authorList>
    </citation>
    <scope>NUCLEOTIDE SEQUENCE</scope>
</reference>
<gene>
    <name evidence="1" type="ORF">LCGC14_1484060</name>
</gene>
<accession>A0A0F9JUJ1</accession>
<organism evidence="1">
    <name type="scientific">marine sediment metagenome</name>
    <dbReference type="NCBI Taxonomy" id="412755"/>
    <lineage>
        <taxon>unclassified sequences</taxon>
        <taxon>metagenomes</taxon>
        <taxon>ecological metagenomes</taxon>
    </lineage>
</organism>
<proteinExistence type="predicted"/>
<name>A0A0F9JUJ1_9ZZZZ</name>
<evidence type="ECO:0008006" key="2">
    <source>
        <dbReference type="Google" id="ProtNLM"/>
    </source>
</evidence>
<protein>
    <recommendedName>
        <fullName evidence="2">Ribbon-helix-helix protein CopG domain-containing protein</fullName>
    </recommendedName>
</protein>
<sequence length="61" mass="7383">MSRTTVTMSPKLEEIITRLAYHEETTKCDIIRKSIAMYNYFYKEVYEKHNRIILIAKKKIQ</sequence>
<dbReference type="EMBL" id="LAZR01010590">
    <property type="protein sequence ID" value="KKM66156.1"/>
    <property type="molecule type" value="Genomic_DNA"/>
</dbReference>